<reference evidence="6 7" key="1">
    <citation type="journal article" date="2016" name="Nat. Commun.">
        <title>Thousands of microbial genomes shed light on interconnected biogeochemical processes in an aquifer system.</title>
        <authorList>
            <person name="Anantharaman K."/>
            <person name="Brown C.T."/>
            <person name="Hug L.A."/>
            <person name="Sharon I."/>
            <person name="Castelle C.J."/>
            <person name="Probst A.J."/>
            <person name="Thomas B.C."/>
            <person name="Singh A."/>
            <person name="Wilkins M.J."/>
            <person name="Karaoz U."/>
            <person name="Brodie E.L."/>
            <person name="Williams K.H."/>
            <person name="Hubbard S.S."/>
            <person name="Banfield J.F."/>
        </authorList>
    </citation>
    <scope>NUCLEOTIDE SEQUENCE [LARGE SCALE GENOMIC DNA]</scope>
</reference>
<dbReference type="PANTHER" id="PTHR34138">
    <property type="entry name" value="CELL SHAPE-DETERMINING PROTEIN MREC"/>
    <property type="match status" value="1"/>
</dbReference>
<evidence type="ECO:0000313" key="7">
    <source>
        <dbReference type="Proteomes" id="UP000177941"/>
    </source>
</evidence>
<dbReference type="GO" id="GO:0008360">
    <property type="term" value="P:regulation of cell shape"/>
    <property type="evidence" value="ECO:0007669"/>
    <property type="project" value="UniProtKB-KW"/>
</dbReference>
<dbReference type="Gene3D" id="2.40.10.340">
    <property type="entry name" value="Rod shape-determining protein MreC, domain 1"/>
    <property type="match status" value="1"/>
</dbReference>
<dbReference type="InterPro" id="IPR007221">
    <property type="entry name" value="MreC"/>
</dbReference>
<proteinExistence type="inferred from homology"/>
<evidence type="ECO:0000259" key="5">
    <source>
        <dbReference type="Pfam" id="PF04085"/>
    </source>
</evidence>
<gene>
    <name evidence="6" type="ORF">A3E36_03170</name>
</gene>
<protein>
    <recommendedName>
        <fullName evidence="2">Cell shape-determining protein MreC</fullName>
    </recommendedName>
    <alternativeName>
        <fullName evidence="4">Cell shape protein MreC</fullName>
    </alternativeName>
</protein>
<comment type="caution">
    <text evidence="6">The sequence shown here is derived from an EMBL/GenBank/DDBJ whole genome shotgun (WGS) entry which is preliminary data.</text>
</comment>
<keyword evidence="3" id="KW-0133">Cell shape</keyword>
<feature type="domain" description="Rod shape-determining protein MreC beta-barrel core" evidence="5">
    <location>
        <begin position="100"/>
        <end position="251"/>
    </location>
</feature>
<evidence type="ECO:0000256" key="3">
    <source>
        <dbReference type="ARBA" id="ARBA00022960"/>
    </source>
</evidence>
<dbReference type="PANTHER" id="PTHR34138:SF1">
    <property type="entry name" value="CELL SHAPE-DETERMINING PROTEIN MREC"/>
    <property type="match status" value="1"/>
</dbReference>
<dbReference type="GO" id="GO:0005886">
    <property type="term" value="C:plasma membrane"/>
    <property type="evidence" value="ECO:0007669"/>
    <property type="project" value="TreeGrafter"/>
</dbReference>
<evidence type="ECO:0000256" key="2">
    <source>
        <dbReference type="ARBA" id="ARBA00013855"/>
    </source>
</evidence>
<comment type="similarity">
    <text evidence="1">Belongs to the MreC family.</text>
</comment>
<dbReference type="InterPro" id="IPR055342">
    <property type="entry name" value="MreC_beta-barrel_core"/>
</dbReference>
<dbReference type="AlphaFoldDB" id="A0A1G1X9G0"/>
<dbReference type="InterPro" id="IPR042177">
    <property type="entry name" value="Cell/Rod_1"/>
</dbReference>
<evidence type="ECO:0000256" key="4">
    <source>
        <dbReference type="ARBA" id="ARBA00032089"/>
    </source>
</evidence>
<dbReference type="EMBL" id="MHHS01000032">
    <property type="protein sequence ID" value="OGY36566.1"/>
    <property type="molecule type" value="Genomic_DNA"/>
</dbReference>
<evidence type="ECO:0000313" key="6">
    <source>
        <dbReference type="EMBL" id="OGY36566.1"/>
    </source>
</evidence>
<dbReference type="Gene3D" id="2.40.10.350">
    <property type="entry name" value="Rod shape-determining protein MreC, domain 2"/>
    <property type="match status" value="1"/>
</dbReference>
<evidence type="ECO:0000256" key="1">
    <source>
        <dbReference type="ARBA" id="ARBA00009369"/>
    </source>
</evidence>
<accession>A0A1G1X9G0</accession>
<dbReference type="Proteomes" id="UP000177941">
    <property type="component" value="Unassembled WGS sequence"/>
</dbReference>
<name>A0A1G1X9G0_9BACT</name>
<sequence>MRKSAVIALSAFGLTLLIAGLFFTPIMQHARNRTWDQIIWVVSKVFRIPDSSPSQSTEEQLKRLTLENIRLTSELADYARLRDQLAAPAFDSMHKISAHVISRPIDTLQAQYVINKGIADGIGTGNVVVVHGSALLGFVSQLSLHSAIVQTVFHPDTSITVETVTKDSEIPPAQGLLISLFQTSLSMETIPRDAEISPGQNIVTTSNGQQIPYGIVVGAVSSVRKPENEAYQKAAIELPYAIDSVKAVTVLAPK</sequence>
<dbReference type="InterPro" id="IPR042175">
    <property type="entry name" value="Cell/Rod_MreC_2"/>
</dbReference>
<organism evidence="6 7">
    <name type="scientific">Candidatus Andersenbacteria bacterium RIFCSPHIGHO2_12_FULL_45_11b</name>
    <dbReference type="NCBI Taxonomy" id="1797282"/>
    <lineage>
        <taxon>Bacteria</taxon>
        <taxon>Candidatus Anderseniibacteriota</taxon>
    </lineage>
</organism>
<dbReference type="Pfam" id="PF04085">
    <property type="entry name" value="MreC"/>
    <property type="match status" value="1"/>
</dbReference>